<name>V2TPW3_9GAMM</name>
<dbReference type="STRING" id="1392540.P256_00510"/>
<keyword evidence="3 5" id="KW-1133">Transmembrane helix</keyword>
<feature type="transmembrane region" description="Helical" evidence="5">
    <location>
        <begin position="60"/>
        <end position="82"/>
    </location>
</feature>
<gene>
    <name evidence="6" type="ORF">P256_00510</name>
</gene>
<dbReference type="Proteomes" id="UP000023785">
    <property type="component" value="Unassembled WGS sequence"/>
</dbReference>
<accession>V2TPW3</accession>
<protein>
    <recommendedName>
        <fullName evidence="5">UPF0756 membrane protein P256_00510</fullName>
    </recommendedName>
</protein>
<evidence type="ECO:0000313" key="7">
    <source>
        <dbReference type="Proteomes" id="UP000023785"/>
    </source>
</evidence>
<feature type="transmembrane region" description="Helical" evidence="5">
    <location>
        <begin position="94"/>
        <end position="114"/>
    </location>
</feature>
<dbReference type="HOGENOM" id="CLU_125889_0_0_6"/>
<evidence type="ECO:0000256" key="5">
    <source>
        <dbReference type="HAMAP-Rule" id="MF_01874"/>
    </source>
</evidence>
<dbReference type="eggNOG" id="COG2707">
    <property type="taxonomic scope" value="Bacteria"/>
</dbReference>
<evidence type="ECO:0000256" key="2">
    <source>
        <dbReference type="ARBA" id="ARBA00022692"/>
    </source>
</evidence>
<comment type="subcellular location">
    <subcellularLocation>
        <location evidence="5">Cell membrane</location>
        <topology evidence="5">Multi-pass membrane protein</topology>
    </subcellularLocation>
</comment>
<dbReference type="Pfam" id="PF04284">
    <property type="entry name" value="DUF441"/>
    <property type="match status" value="1"/>
</dbReference>
<evidence type="ECO:0000256" key="4">
    <source>
        <dbReference type="ARBA" id="ARBA00023136"/>
    </source>
</evidence>
<dbReference type="GO" id="GO:0005886">
    <property type="term" value="C:plasma membrane"/>
    <property type="evidence" value="ECO:0007669"/>
    <property type="project" value="UniProtKB-SubCell"/>
</dbReference>
<reference evidence="6 7" key="1">
    <citation type="submission" date="2013-10" db="EMBL/GenBank/DDBJ databases">
        <title>The Genome Sequence of Acinetobacter nectaris CIP 110549.</title>
        <authorList>
            <consortium name="The Broad Institute Genomics Platform"/>
            <consortium name="The Broad Institute Genome Sequencing Center for Infectious Disease"/>
            <person name="Cerqueira G."/>
            <person name="Feldgarden M."/>
            <person name="Courvalin P."/>
            <person name="Grillot-Courvalin C."/>
            <person name="Clermont D."/>
            <person name="Rocha E."/>
            <person name="Yoon E.-J."/>
            <person name="Nemec A."/>
            <person name="Young S.K."/>
            <person name="Zeng Q."/>
            <person name="Gargeya S."/>
            <person name="Fitzgerald M."/>
            <person name="Abouelleil A."/>
            <person name="Alvarado L."/>
            <person name="Berlin A.M."/>
            <person name="Chapman S.B."/>
            <person name="Gainer-Dewar J."/>
            <person name="Goldberg J."/>
            <person name="Gnerre S."/>
            <person name="Griggs A."/>
            <person name="Gujja S."/>
            <person name="Hansen M."/>
            <person name="Howarth C."/>
            <person name="Imamovic A."/>
            <person name="Ireland A."/>
            <person name="Larimer J."/>
            <person name="McCowan C."/>
            <person name="Murphy C."/>
            <person name="Pearson M."/>
            <person name="Poon T.W."/>
            <person name="Priest M."/>
            <person name="Roberts A."/>
            <person name="Saif S."/>
            <person name="Shea T."/>
            <person name="Sykes S."/>
            <person name="Wortman J."/>
            <person name="Nusbaum C."/>
            <person name="Birren B."/>
        </authorList>
    </citation>
    <scope>NUCLEOTIDE SEQUENCE [LARGE SCALE GENOMIC DNA]</scope>
    <source>
        <strain evidence="6 7">CIP 110549</strain>
    </source>
</reference>
<dbReference type="EMBL" id="AYER01000003">
    <property type="protein sequence ID" value="ESK40071.1"/>
    <property type="molecule type" value="Genomic_DNA"/>
</dbReference>
<organism evidence="6 7">
    <name type="scientific">Acinetobacter nectaris CIP 110549</name>
    <dbReference type="NCBI Taxonomy" id="1392540"/>
    <lineage>
        <taxon>Bacteria</taxon>
        <taxon>Pseudomonadati</taxon>
        <taxon>Pseudomonadota</taxon>
        <taxon>Gammaproteobacteria</taxon>
        <taxon>Moraxellales</taxon>
        <taxon>Moraxellaceae</taxon>
        <taxon>Acinetobacter</taxon>
    </lineage>
</organism>
<keyword evidence="4 5" id="KW-0472">Membrane</keyword>
<keyword evidence="1 5" id="KW-1003">Cell membrane</keyword>
<dbReference type="PATRIC" id="fig|1392540.3.peg.500"/>
<evidence type="ECO:0000256" key="1">
    <source>
        <dbReference type="ARBA" id="ARBA00022475"/>
    </source>
</evidence>
<sequence>MNLNSIDIIMIAMPSLDLNLIALIVLLVCGVLSHNSSVTIASAVLIVVKISPLSMYFPFIQSHALNLGVTILTIGVLAPIASGKIAGETLLKSFVSYKSILAIIIGLLVAWLGGRGVKLMSSQPDVVAGLLIGTVAGVALLRGVPVGPLIAAGILSLFIYKG</sequence>
<keyword evidence="2 5" id="KW-0812">Transmembrane</keyword>
<comment type="similarity">
    <text evidence="5">Belongs to the UPF0756 family.</text>
</comment>
<dbReference type="HAMAP" id="MF_01874">
    <property type="entry name" value="UPF0756"/>
    <property type="match status" value="1"/>
</dbReference>
<evidence type="ECO:0000313" key="6">
    <source>
        <dbReference type="EMBL" id="ESK40071.1"/>
    </source>
</evidence>
<feature type="transmembrane region" description="Helical" evidence="5">
    <location>
        <begin position="126"/>
        <end position="159"/>
    </location>
</feature>
<dbReference type="InterPro" id="IPR007382">
    <property type="entry name" value="UPF0756_TM"/>
</dbReference>
<dbReference type="PANTHER" id="PTHR38452">
    <property type="entry name" value="UPF0756 MEMBRANE PROTEIN YEAL"/>
    <property type="match status" value="1"/>
</dbReference>
<feature type="transmembrane region" description="Helical" evidence="5">
    <location>
        <begin position="20"/>
        <end position="48"/>
    </location>
</feature>
<dbReference type="AlphaFoldDB" id="V2TPW3"/>
<evidence type="ECO:0000256" key="3">
    <source>
        <dbReference type="ARBA" id="ARBA00022989"/>
    </source>
</evidence>
<keyword evidence="7" id="KW-1185">Reference proteome</keyword>
<dbReference type="PANTHER" id="PTHR38452:SF1">
    <property type="entry name" value="UPF0756 MEMBRANE PROTEIN YEAL"/>
    <property type="match status" value="1"/>
</dbReference>
<proteinExistence type="inferred from homology"/>
<comment type="caution">
    <text evidence="6">The sequence shown here is derived from an EMBL/GenBank/DDBJ whole genome shotgun (WGS) entry which is preliminary data.</text>
</comment>